<evidence type="ECO:0000256" key="2">
    <source>
        <dbReference type="ARBA" id="ARBA00023157"/>
    </source>
</evidence>
<dbReference type="GO" id="GO:0005576">
    <property type="term" value="C:extracellular region"/>
    <property type="evidence" value="ECO:0007669"/>
    <property type="project" value="InterPro"/>
</dbReference>
<dbReference type="Pfam" id="PF14295">
    <property type="entry name" value="PAN_4"/>
    <property type="match status" value="2"/>
</dbReference>
<dbReference type="Pfam" id="PF00024">
    <property type="entry name" value="PAN_1"/>
    <property type="match status" value="2"/>
</dbReference>
<dbReference type="PRINTS" id="PR00005">
    <property type="entry name" value="APPLEDOMAIN"/>
</dbReference>
<accession>A0A671U0P2</accession>
<organism evidence="4 5">
    <name type="scientific">Sparus aurata</name>
    <name type="common">Gilthead sea bream</name>
    <dbReference type="NCBI Taxonomy" id="8175"/>
    <lineage>
        <taxon>Eukaryota</taxon>
        <taxon>Metazoa</taxon>
        <taxon>Chordata</taxon>
        <taxon>Craniata</taxon>
        <taxon>Vertebrata</taxon>
        <taxon>Euteleostomi</taxon>
        <taxon>Actinopterygii</taxon>
        <taxon>Neopterygii</taxon>
        <taxon>Teleostei</taxon>
        <taxon>Neoteleostei</taxon>
        <taxon>Acanthomorphata</taxon>
        <taxon>Eupercaria</taxon>
        <taxon>Spariformes</taxon>
        <taxon>Sparidae</taxon>
        <taxon>Sparus</taxon>
    </lineage>
</organism>
<evidence type="ECO:0000256" key="1">
    <source>
        <dbReference type="ARBA" id="ARBA00022737"/>
    </source>
</evidence>
<dbReference type="SMART" id="SM00223">
    <property type="entry name" value="APPLE"/>
    <property type="match status" value="4"/>
</dbReference>
<protein>
    <recommendedName>
        <fullName evidence="3">Apple domain-containing protein</fullName>
    </recommendedName>
</protein>
<keyword evidence="5" id="KW-1185">Reference proteome</keyword>
<dbReference type="PROSITE" id="PS00495">
    <property type="entry name" value="APPLE"/>
    <property type="match status" value="1"/>
</dbReference>
<dbReference type="Ensembl" id="ENSSAUT00010008233.1">
    <property type="protein sequence ID" value="ENSSAUP00010007698.1"/>
    <property type="gene ID" value="ENSSAUG00010003820.1"/>
</dbReference>
<sequence length="365" mass="41701">IEGFLCNCVCVSFSVPSECRRELLVNMNFPGADMKSLSSPDAEHCQYLCTQHPTCLFFSFTGPDWTGHKRQFYCYLKTTPSRRPKHQRPTLGVTSGFSLKPCYPDPLKLFLFFIFSPPEPCLGIPYKSLFTADPEECQRACTHDPDCQFFAYFKKGFPHAKHRFMCDLKFSRKIPRIPIIVRSASRISGFSQRIQHTQKFATACEGKLFPHTNIPRFDIDVLPAVSPEHCQTFCSVHPLCTYFSYISHTFKCYLKNNPHQMPRIAAAGITSGLPTRFCQPNNSKTYVGIDFPHSDIRHFKTDGVESCRRSCTEDPSCQYFSIVAKYNIRHCFLKRVITMPILPGLGKNAHFVSGFSLRNCQYKAT</sequence>
<reference evidence="4" key="3">
    <citation type="submission" date="2025-09" db="UniProtKB">
        <authorList>
            <consortium name="Ensembl"/>
        </authorList>
    </citation>
    <scope>IDENTIFICATION</scope>
</reference>
<dbReference type="CDD" id="cd01100">
    <property type="entry name" value="APPLE_Factor_XI_like"/>
    <property type="match status" value="1"/>
</dbReference>
<feature type="domain" description="Apple" evidence="3">
    <location>
        <begin position="19"/>
        <end position="102"/>
    </location>
</feature>
<evidence type="ECO:0000313" key="5">
    <source>
        <dbReference type="Proteomes" id="UP000472265"/>
    </source>
</evidence>
<dbReference type="GO" id="GO:0006508">
    <property type="term" value="P:proteolysis"/>
    <property type="evidence" value="ECO:0007669"/>
    <property type="project" value="InterPro"/>
</dbReference>
<evidence type="ECO:0000313" key="4">
    <source>
        <dbReference type="Ensembl" id="ENSSAUP00010007698.1"/>
    </source>
</evidence>
<feature type="domain" description="Apple" evidence="3">
    <location>
        <begin position="204"/>
        <end position="278"/>
    </location>
</feature>
<dbReference type="InterPro" id="IPR000177">
    <property type="entry name" value="Apple"/>
</dbReference>
<dbReference type="PROSITE" id="PS50948">
    <property type="entry name" value="PAN"/>
    <property type="match status" value="2"/>
</dbReference>
<evidence type="ECO:0000259" key="3">
    <source>
        <dbReference type="PROSITE" id="PS50948"/>
    </source>
</evidence>
<dbReference type="Proteomes" id="UP000472265">
    <property type="component" value="Chromosome 3"/>
</dbReference>
<keyword evidence="2" id="KW-1015">Disulfide bond</keyword>
<name>A0A671U0P2_SPAAU</name>
<dbReference type="InterPro" id="IPR003609">
    <property type="entry name" value="Pan_app"/>
</dbReference>
<dbReference type="Gene3D" id="3.50.4.10">
    <property type="entry name" value="Hepatocyte Growth Factor"/>
    <property type="match status" value="4"/>
</dbReference>
<proteinExistence type="predicted"/>
<reference evidence="4" key="2">
    <citation type="submission" date="2025-08" db="UniProtKB">
        <authorList>
            <consortium name="Ensembl"/>
        </authorList>
    </citation>
    <scope>IDENTIFICATION</scope>
</reference>
<dbReference type="PANTHER" id="PTHR33946">
    <property type="match status" value="1"/>
</dbReference>
<dbReference type="AlphaFoldDB" id="A0A671U0P2"/>
<dbReference type="PANTHER" id="PTHR33946:SF4">
    <property type="entry name" value="COAGULATION FACTOR XI"/>
    <property type="match status" value="1"/>
</dbReference>
<dbReference type="GeneTree" id="ENSGT00940000158569"/>
<gene>
    <name evidence="4" type="primary">LOC115576971</name>
</gene>
<keyword evidence="1" id="KW-0677">Repeat</keyword>
<reference evidence="4" key="1">
    <citation type="submission" date="2021-04" db="EMBL/GenBank/DDBJ databases">
        <authorList>
            <consortium name="Wellcome Sanger Institute Data Sharing"/>
        </authorList>
    </citation>
    <scope>NUCLEOTIDE SEQUENCE [LARGE SCALE GENOMIC DNA]</scope>
</reference>